<evidence type="ECO:0000313" key="6">
    <source>
        <dbReference type="Proteomes" id="UP000011087"/>
    </source>
</evidence>
<reference evidence="4 6" key="1">
    <citation type="journal article" date="2012" name="Nature">
        <title>Algal genomes reveal evolutionary mosaicism and the fate of nucleomorphs.</title>
        <authorList>
            <consortium name="DOE Joint Genome Institute"/>
            <person name="Curtis B.A."/>
            <person name="Tanifuji G."/>
            <person name="Burki F."/>
            <person name="Gruber A."/>
            <person name="Irimia M."/>
            <person name="Maruyama S."/>
            <person name="Arias M.C."/>
            <person name="Ball S.G."/>
            <person name="Gile G.H."/>
            <person name="Hirakawa Y."/>
            <person name="Hopkins J.F."/>
            <person name="Kuo A."/>
            <person name="Rensing S.A."/>
            <person name="Schmutz J."/>
            <person name="Symeonidi A."/>
            <person name="Elias M."/>
            <person name="Eveleigh R.J."/>
            <person name="Herman E.K."/>
            <person name="Klute M.J."/>
            <person name="Nakayama T."/>
            <person name="Obornik M."/>
            <person name="Reyes-Prieto A."/>
            <person name="Armbrust E.V."/>
            <person name="Aves S.J."/>
            <person name="Beiko R.G."/>
            <person name="Coutinho P."/>
            <person name="Dacks J.B."/>
            <person name="Durnford D.G."/>
            <person name="Fast N.M."/>
            <person name="Green B.R."/>
            <person name="Grisdale C.J."/>
            <person name="Hempel F."/>
            <person name="Henrissat B."/>
            <person name="Hoppner M.P."/>
            <person name="Ishida K."/>
            <person name="Kim E."/>
            <person name="Koreny L."/>
            <person name="Kroth P.G."/>
            <person name="Liu Y."/>
            <person name="Malik S.B."/>
            <person name="Maier U.G."/>
            <person name="McRose D."/>
            <person name="Mock T."/>
            <person name="Neilson J.A."/>
            <person name="Onodera N.T."/>
            <person name="Poole A.M."/>
            <person name="Pritham E.J."/>
            <person name="Richards T.A."/>
            <person name="Rocap G."/>
            <person name="Roy S.W."/>
            <person name="Sarai C."/>
            <person name="Schaack S."/>
            <person name="Shirato S."/>
            <person name="Slamovits C.H."/>
            <person name="Spencer D.F."/>
            <person name="Suzuki S."/>
            <person name="Worden A.Z."/>
            <person name="Zauner S."/>
            <person name="Barry K."/>
            <person name="Bell C."/>
            <person name="Bharti A.K."/>
            <person name="Crow J.A."/>
            <person name="Grimwood J."/>
            <person name="Kramer R."/>
            <person name="Lindquist E."/>
            <person name="Lucas S."/>
            <person name="Salamov A."/>
            <person name="McFadden G.I."/>
            <person name="Lane C.E."/>
            <person name="Keeling P.J."/>
            <person name="Gray M.W."/>
            <person name="Grigoriev I.V."/>
            <person name="Archibald J.M."/>
        </authorList>
    </citation>
    <scope>NUCLEOTIDE SEQUENCE</scope>
    <source>
        <strain evidence="4 6">CCMP2712</strain>
    </source>
</reference>
<dbReference type="GO" id="GO:0005886">
    <property type="term" value="C:plasma membrane"/>
    <property type="evidence" value="ECO:0007669"/>
    <property type="project" value="TreeGrafter"/>
</dbReference>
<dbReference type="SUPFAM" id="SSF52343">
    <property type="entry name" value="Ferredoxin reductase-like, C-terminal NADP-linked domain"/>
    <property type="match status" value="1"/>
</dbReference>
<dbReference type="InterPro" id="IPR051410">
    <property type="entry name" value="Ferric/Cupric_Reductase"/>
</dbReference>
<dbReference type="GeneID" id="17298515"/>
<dbReference type="PRINTS" id="PR00466">
    <property type="entry name" value="GP91PHOX"/>
</dbReference>
<dbReference type="OrthoDB" id="167398at2759"/>
<evidence type="ECO:0000256" key="1">
    <source>
        <dbReference type="ARBA" id="ARBA00022448"/>
    </source>
</evidence>
<dbReference type="Pfam" id="PF08030">
    <property type="entry name" value="NAD_binding_6"/>
    <property type="match status" value="1"/>
</dbReference>
<keyword evidence="1" id="KW-0813">Transport</keyword>
<keyword evidence="6" id="KW-1185">Reference proteome</keyword>
<feature type="domain" description="Ferric reductase NAD binding" evidence="3">
    <location>
        <begin position="41"/>
        <end position="174"/>
    </location>
</feature>
<dbReference type="HOGENOM" id="CLU_1417610_0_0_1"/>
<organism evidence="4">
    <name type="scientific">Guillardia theta (strain CCMP2712)</name>
    <name type="common">Cryptophyte</name>
    <dbReference type="NCBI Taxonomy" id="905079"/>
    <lineage>
        <taxon>Eukaryota</taxon>
        <taxon>Cryptophyceae</taxon>
        <taxon>Pyrenomonadales</taxon>
        <taxon>Geminigeraceae</taxon>
        <taxon>Guillardia</taxon>
    </lineage>
</organism>
<dbReference type="eggNOG" id="KOG0039">
    <property type="taxonomic scope" value="Eukaryota"/>
</dbReference>
<sequence>MGENTWTDRLRLAAQEKGSDLRVRLEGPYGHMSVKLEEYPDLVLIAGGVGFTPMAPLLEMALDSERRTNLLPHLRRIWLVWTVQSYDQLMWFEALLLRCFSASMVTSGSSGFSMKVQLFVTRDNRQGRSMASSSMPFKKERPDMDRIFNTIARDTRGTDVATLVCGPVSLVSSASSRSRLHGFDCHVETFNL</sequence>
<protein>
    <recommendedName>
        <fullName evidence="3">Ferric reductase NAD binding domain-containing protein</fullName>
    </recommendedName>
</protein>
<dbReference type="AlphaFoldDB" id="L1J0R4"/>
<dbReference type="InterPro" id="IPR039261">
    <property type="entry name" value="FNR_nucleotide-bd"/>
</dbReference>
<dbReference type="PaxDb" id="55529-EKX41887"/>
<gene>
    <name evidence="4" type="ORF">GUITHDRAFT_153678</name>
</gene>
<dbReference type="OMA" id="ISHMEWH"/>
<dbReference type="PANTHER" id="PTHR32361">
    <property type="entry name" value="FERRIC/CUPRIC REDUCTASE TRANSMEMBRANE COMPONENT"/>
    <property type="match status" value="1"/>
</dbReference>
<evidence type="ECO:0000259" key="3">
    <source>
        <dbReference type="Pfam" id="PF08030"/>
    </source>
</evidence>
<name>L1J0R4_GUITC</name>
<dbReference type="EMBL" id="JH993020">
    <property type="protein sequence ID" value="EKX41887.1"/>
    <property type="molecule type" value="Genomic_DNA"/>
</dbReference>
<keyword evidence="2" id="KW-0560">Oxidoreductase</keyword>
<proteinExistence type="predicted"/>
<dbReference type="RefSeq" id="XP_005828867.1">
    <property type="nucleotide sequence ID" value="XM_005828810.1"/>
</dbReference>
<dbReference type="InterPro" id="IPR013121">
    <property type="entry name" value="Fe_red_NAD-bd_6"/>
</dbReference>
<dbReference type="EnsemblProtists" id="EKX41887">
    <property type="protein sequence ID" value="EKX41887"/>
    <property type="gene ID" value="GUITHDRAFT_153678"/>
</dbReference>
<dbReference type="InterPro" id="IPR000778">
    <property type="entry name" value="Cyt_b245_heavy_chain"/>
</dbReference>
<dbReference type="GO" id="GO:0000293">
    <property type="term" value="F:ferric-chelate reductase activity"/>
    <property type="evidence" value="ECO:0007669"/>
    <property type="project" value="TreeGrafter"/>
</dbReference>
<evidence type="ECO:0000256" key="2">
    <source>
        <dbReference type="ARBA" id="ARBA00023002"/>
    </source>
</evidence>
<dbReference type="Gene3D" id="3.40.50.80">
    <property type="entry name" value="Nucleotide-binding domain of ferredoxin-NADP reductase (FNR) module"/>
    <property type="match status" value="1"/>
</dbReference>
<dbReference type="GO" id="GO:0015677">
    <property type="term" value="P:copper ion import"/>
    <property type="evidence" value="ECO:0007669"/>
    <property type="project" value="TreeGrafter"/>
</dbReference>
<reference evidence="6" key="2">
    <citation type="submission" date="2012-11" db="EMBL/GenBank/DDBJ databases">
        <authorList>
            <person name="Kuo A."/>
            <person name="Curtis B.A."/>
            <person name="Tanifuji G."/>
            <person name="Burki F."/>
            <person name="Gruber A."/>
            <person name="Irimia M."/>
            <person name="Maruyama S."/>
            <person name="Arias M.C."/>
            <person name="Ball S.G."/>
            <person name="Gile G.H."/>
            <person name="Hirakawa Y."/>
            <person name="Hopkins J.F."/>
            <person name="Rensing S.A."/>
            <person name="Schmutz J."/>
            <person name="Symeonidi A."/>
            <person name="Elias M."/>
            <person name="Eveleigh R.J."/>
            <person name="Herman E.K."/>
            <person name="Klute M.J."/>
            <person name="Nakayama T."/>
            <person name="Obornik M."/>
            <person name="Reyes-Prieto A."/>
            <person name="Armbrust E.V."/>
            <person name="Aves S.J."/>
            <person name="Beiko R.G."/>
            <person name="Coutinho P."/>
            <person name="Dacks J.B."/>
            <person name="Durnford D.G."/>
            <person name="Fast N.M."/>
            <person name="Green B.R."/>
            <person name="Grisdale C."/>
            <person name="Hempe F."/>
            <person name="Henrissat B."/>
            <person name="Hoppner M.P."/>
            <person name="Ishida K.-I."/>
            <person name="Kim E."/>
            <person name="Koreny L."/>
            <person name="Kroth P.G."/>
            <person name="Liu Y."/>
            <person name="Malik S.-B."/>
            <person name="Maier U.G."/>
            <person name="McRose D."/>
            <person name="Mock T."/>
            <person name="Neilson J.A."/>
            <person name="Onodera N.T."/>
            <person name="Poole A.M."/>
            <person name="Pritham E.J."/>
            <person name="Richards T.A."/>
            <person name="Rocap G."/>
            <person name="Roy S.W."/>
            <person name="Sarai C."/>
            <person name="Schaack S."/>
            <person name="Shirato S."/>
            <person name="Slamovits C.H."/>
            <person name="Spencer D.F."/>
            <person name="Suzuki S."/>
            <person name="Worden A.Z."/>
            <person name="Zauner S."/>
            <person name="Barry K."/>
            <person name="Bell C."/>
            <person name="Bharti A.K."/>
            <person name="Crow J.A."/>
            <person name="Grimwood J."/>
            <person name="Kramer R."/>
            <person name="Lindquist E."/>
            <person name="Lucas S."/>
            <person name="Salamov A."/>
            <person name="McFadden G.I."/>
            <person name="Lane C.E."/>
            <person name="Keeling P.J."/>
            <person name="Gray M.W."/>
            <person name="Grigoriev I.V."/>
            <person name="Archibald J.M."/>
        </authorList>
    </citation>
    <scope>NUCLEOTIDE SEQUENCE</scope>
    <source>
        <strain evidence="6">CCMP2712</strain>
    </source>
</reference>
<reference evidence="5" key="3">
    <citation type="submission" date="2015-06" db="UniProtKB">
        <authorList>
            <consortium name="EnsemblProtists"/>
        </authorList>
    </citation>
    <scope>IDENTIFICATION</scope>
</reference>
<dbReference type="GO" id="GO:0006879">
    <property type="term" value="P:intracellular iron ion homeostasis"/>
    <property type="evidence" value="ECO:0007669"/>
    <property type="project" value="TreeGrafter"/>
</dbReference>
<dbReference type="Proteomes" id="UP000011087">
    <property type="component" value="Unassembled WGS sequence"/>
</dbReference>
<dbReference type="GO" id="GO:0006826">
    <property type="term" value="P:iron ion transport"/>
    <property type="evidence" value="ECO:0007669"/>
    <property type="project" value="TreeGrafter"/>
</dbReference>
<dbReference type="KEGG" id="gtt:GUITHDRAFT_153678"/>
<dbReference type="PANTHER" id="PTHR32361:SF9">
    <property type="entry name" value="FERRIC REDUCTASE TRANSMEMBRANE COMPONENT 3-RELATED"/>
    <property type="match status" value="1"/>
</dbReference>
<dbReference type="CDD" id="cd06186">
    <property type="entry name" value="NOX_Duox_like_FAD_NADP"/>
    <property type="match status" value="1"/>
</dbReference>
<evidence type="ECO:0000313" key="5">
    <source>
        <dbReference type="EnsemblProtists" id="EKX41887"/>
    </source>
</evidence>
<accession>L1J0R4</accession>
<evidence type="ECO:0000313" key="4">
    <source>
        <dbReference type="EMBL" id="EKX41887.1"/>
    </source>
</evidence>